<dbReference type="SUPFAM" id="SSF53720">
    <property type="entry name" value="ALDH-like"/>
    <property type="match status" value="1"/>
</dbReference>
<comment type="similarity">
    <text evidence="7">Belongs to the gamma-glutamyl phosphate reductase family.</text>
</comment>
<evidence type="ECO:0000256" key="6">
    <source>
        <dbReference type="ARBA" id="ARBA00049024"/>
    </source>
</evidence>
<keyword evidence="2 7" id="KW-0028">Amino-acid biosynthesis</keyword>
<dbReference type="InterPro" id="IPR015590">
    <property type="entry name" value="Aldehyde_DH_dom"/>
</dbReference>
<keyword evidence="7" id="KW-0963">Cytoplasm</keyword>
<dbReference type="Gene3D" id="3.40.309.10">
    <property type="entry name" value="Aldehyde Dehydrogenase, Chain A, domain 2"/>
    <property type="match status" value="1"/>
</dbReference>
<keyword evidence="5 7" id="KW-0560">Oxidoreductase</keyword>
<proteinExistence type="inferred from homology"/>
<evidence type="ECO:0000256" key="1">
    <source>
        <dbReference type="ARBA" id="ARBA00004985"/>
    </source>
</evidence>
<evidence type="ECO:0000313" key="9">
    <source>
        <dbReference type="EMBL" id="QCC49254.1"/>
    </source>
</evidence>
<evidence type="ECO:0000259" key="8">
    <source>
        <dbReference type="Pfam" id="PF00171"/>
    </source>
</evidence>
<sequence>MTERSTTAEKSADTKVTEAQSAALQLANLSESARNEALHAIADGIEARSEEILEANAKDVAAGEEMLEAGEYTQAFVDRLKLSESKLESIAEMVRSVAGQEDPLGRTLEARRLDDDLELYKVAVPIGVLGTVFESRPDALVQIAALSLKSGNAVVLKGGSEAAHSNRVLYDVIRDATAEIPDGWAQLIEAREDVETLLERDDAVDLLMPRGSSEFVSYVQDNTKIPVLGHTEGICHVYADEDADLEMAADVAFDAKVQYPAVCNAVETLLVHESVAEDLLPDLAARYREADVELRGDERAREVVEMDAASEADWSTEYGDLILAVKIVDSLEDAIDHVNTYGSKHTESIVTETAEHAEQFMRQIDAASVFHNASTRFADGYRFGLGAEVGISTGKTHARGPVGLEGLTTYKYHLEGDGQLVATYAGENAKPYLHEDFEGEWNPGRLSTE</sequence>
<feature type="domain" description="Aldehyde dehydrogenase" evidence="8">
    <location>
        <begin position="7"/>
        <end position="293"/>
    </location>
</feature>
<evidence type="ECO:0000256" key="3">
    <source>
        <dbReference type="ARBA" id="ARBA00022650"/>
    </source>
</evidence>
<keyword evidence="3 7" id="KW-0641">Proline biosynthesis</keyword>
<dbReference type="Proteomes" id="UP000236740">
    <property type="component" value="Unassembled WGS sequence"/>
</dbReference>
<accession>A0A1H6BBX1</accession>
<comment type="function">
    <text evidence="7">Catalyzes the NADPH-dependent reduction of L-glutamate 5-phosphate into L-glutamate 5-semialdehyde and phosphate. The product spontaneously undergoes cyclization to form 1-pyrroline-5-carboxylate.</text>
</comment>
<dbReference type="HAMAP" id="MF_00412">
    <property type="entry name" value="ProA"/>
    <property type="match status" value="1"/>
</dbReference>
<dbReference type="OrthoDB" id="53031at2157"/>
<dbReference type="EMBL" id="FNVN01000004">
    <property type="protein sequence ID" value="SEG58150.1"/>
    <property type="molecule type" value="Genomic_DNA"/>
</dbReference>
<evidence type="ECO:0000313" key="10">
    <source>
        <dbReference type="EMBL" id="SEG58150.1"/>
    </source>
</evidence>
<dbReference type="EC" id="1.2.1.41" evidence="7"/>
<evidence type="ECO:0000313" key="12">
    <source>
        <dbReference type="Proteomes" id="UP000296733"/>
    </source>
</evidence>
<gene>
    <name evidence="7" type="primary">proA</name>
    <name evidence="9" type="ORF">DV707_16025</name>
    <name evidence="10" type="ORF">SAMN04488133_2732</name>
</gene>
<comment type="subcellular location">
    <subcellularLocation>
        <location evidence="7">Cytoplasm</location>
    </subcellularLocation>
</comment>
<dbReference type="InterPro" id="IPR016161">
    <property type="entry name" value="Ald_DH/histidinol_DH"/>
</dbReference>
<dbReference type="InterPro" id="IPR000965">
    <property type="entry name" value="GPR_dom"/>
</dbReference>
<dbReference type="PANTHER" id="PTHR11063">
    <property type="entry name" value="GLUTAMATE SEMIALDEHYDE DEHYDROGENASE"/>
    <property type="match status" value="1"/>
</dbReference>
<dbReference type="FunFam" id="3.40.309.10:FF:000006">
    <property type="entry name" value="Gamma-glutamyl phosphate reductase"/>
    <property type="match status" value="1"/>
</dbReference>
<dbReference type="Proteomes" id="UP000296733">
    <property type="component" value="Plasmid unnamed1"/>
</dbReference>
<evidence type="ECO:0000256" key="4">
    <source>
        <dbReference type="ARBA" id="ARBA00022857"/>
    </source>
</evidence>
<dbReference type="Gene3D" id="3.40.605.10">
    <property type="entry name" value="Aldehyde Dehydrogenase, Chain A, domain 1"/>
    <property type="match status" value="1"/>
</dbReference>
<dbReference type="PIRSF" id="PIRSF000151">
    <property type="entry name" value="GPR"/>
    <property type="match status" value="1"/>
</dbReference>
<dbReference type="InterPro" id="IPR012134">
    <property type="entry name" value="Glu-5-SA_DH"/>
</dbReference>
<evidence type="ECO:0000256" key="2">
    <source>
        <dbReference type="ARBA" id="ARBA00022605"/>
    </source>
</evidence>
<dbReference type="GeneID" id="39859628"/>
<keyword evidence="9" id="KW-0614">Plasmid</keyword>
<dbReference type="AlphaFoldDB" id="A0A1H6BBX1"/>
<evidence type="ECO:0000256" key="5">
    <source>
        <dbReference type="ARBA" id="ARBA00023002"/>
    </source>
</evidence>
<organism evidence="10 11">
    <name type="scientific">Halobellus limi</name>
    <dbReference type="NCBI Taxonomy" id="699433"/>
    <lineage>
        <taxon>Archaea</taxon>
        <taxon>Methanobacteriati</taxon>
        <taxon>Methanobacteriota</taxon>
        <taxon>Stenosarchaea group</taxon>
        <taxon>Halobacteria</taxon>
        <taxon>Halobacteriales</taxon>
        <taxon>Haloferacaceae</taxon>
        <taxon>Halobellus</taxon>
    </lineage>
</organism>
<dbReference type="NCBIfam" id="NF001221">
    <property type="entry name" value="PRK00197.1"/>
    <property type="match status" value="1"/>
</dbReference>
<comment type="pathway">
    <text evidence="1 7">Amino-acid biosynthesis; L-proline biosynthesis; L-glutamate 5-semialdehyde from L-glutamate: step 2/2.</text>
</comment>
<evidence type="ECO:0000256" key="7">
    <source>
        <dbReference type="HAMAP-Rule" id="MF_00412"/>
    </source>
</evidence>
<evidence type="ECO:0000313" key="11">
    <source>
        <dbReference type="Proteomes" id="UP000236740"/>
    </source>
</evidence>
<dbReference type="NCBIfam" id="TIGR00407">
    <property type="entry name" value="proA"/>
    <property type="match status" value="1"/>
</dbReference>
<protein>
    <recommendedName>
        <fullName evidence="7">Gamma-glutamyl phosphate reductase</fullName>
        <shortName evidence="7">GPR</shortName>
        <ecNumber evidence="7">1.2.1.41</ecNumber>
    </recommendedName>
    <alternativeName>
        <fullName evidence="7">Glutamate-5-semialdehyde dehydrogenase</fullName>
    </alternativeName>
    <alternativeName>
        <fullName evidence="7">Glutamyl-gamma-semialdehyde dehydrogenase</fullName>
        <shortName evidence="7">GSA dehydrogenase</shortName>
    </alternativeName>
</protein>
<dbReference type="KEGG" id="hlm:DV707_16025"/>
<dbReference type="EMBL" id="CP031312">
    <property type="protein sequence ID" value="QCC49254.1"/>
    <property type="molecule type" value="Genomic_DNA"/>
</dbReference>
<dbReference type="GO" id="GO:0005737">
    <property type="term" value="C:cytoplasm"/>
    <property type="evidence" value="ECO:0007669"/>
    <property type="project" value="UniProtKB-SubCell"/>
</dbReference>
<reference evidence="9 12" key="2">
    <citation type="journal article" date="2019" name="Nat. Commun.">
        <title>A new type of DNA phosphorothioation-based antiviral system in archaea.</title>
        <authorList>
            <person name="Xiong L."/>
            <person name="Liu S."/>
            <person name="Chen S."/>
            <person name="Xiao Y."/>
            <person name="Zhu B."/>
            <person name="Gao Y."/>
            <person name="Zhang Y."/>
            <person name="Chen B."/>
            <person name="Luo J."/>
            <person name="Deng Z."/>
            <person name="Chen X."/>
            <person name="Wang L."/>
            <person name="Chen S."/>
        </authorList>
    </citation>
    <scope>NUCLEOTIDE SEQUENCE [LARGE SCALE GENOMIC DNA]</scope>
    <source>
        <strain evidence="9 12">CGMCC 1.10331</strain>
        <plasmid evidence="9 12">unnamed1</plasmid>
    </source>
</reference>
<comment type="catalytic activity">
    <reaction evidence="6 7">
        <text>L-glutamate 5-semialdehyde + phosphate + NADP(+) = L-glutamyl 5-phosphate + NADPH + H(+)</text>
        <dbReference type="Rhea" id="RHEA:19541"/>
        <dbReference type="ChEBI" id="CHEBI:15378"/>
        <dbReference type="ChEBI" id="CHEBI:43474"/>
        <dbReference type="ChEBI" id="CHEBI:57783"/>
        <dbReference type="ChEBI" id="CHEBI:58066"/>
        <dbReference type="ChEBI" id="CHEBI:58274"/>
        <dbReference type="ChEBI" id="CHEBI:58349"/>
        <dbReference type="EC" id="1.2.1.41"/>
    </reaction>
</comment>
<dbReference type="Pfam" id="PF00171">
    <property type="entry name" value="Aldedh"/>
    <property type="match status" value="1"/>
</dbReference>
<reference evidence="10 11" key="1">
    <citation type="submission" date="2016-10" db="EMBL/GenBank/DDBJ databases">
        <authorList>
            <person name="de Groot N.N."/>
        </authorList>
    </citation>
    <scope>NUCLEOTIDE SEQUENCE [LARGE SCALE GENOMIC DNA]</scope>
    <source>
        <strain evidence="10 11">CGMCC 1.10331</strain>
    </source>
</reference>
<dbReference type="GO" id="GO:0004350">
    <property type="term" value="F:glutamate-5-semialdehyde dehydrogenase activity"/>
    <property type="evidence" value="ECO:0007669"/>
    <property type="project" value="UniProtKB-UniRule"/>
</dbReference>
<name>A0A1H6BBX1_9EURY</name>
<dbReference type="UniPathway" id="UPA00098">
    <property type="reaction ID" value="UER00360"/>
</dbReference>
<dbReference type="RefSeq" id="WP_103992419.1">
    <property type="nucleotide sequence ID" value="NZ_CP031312.1"/>
</dbReference>
<dbReference type="CDD" id="cd07079">
    <property type="entry name" value="ALDH_F18-19_ProA-GPR"/>
    <property type="match status" value="1"/>
</dbReference>
<keyword evidence="4 7" id="KW-0521">NADP</keyword>
<geneLocation type="plasmid" evidence="9">
    <name>unnamed1</name>
</geneLocation>
<dbReference type="InterPro" id="IPR016162">
    <property type="entry name" value="Ald_DH_N"/>
</dbReference>
<dbReference type="GO" id="GO:0050661">
    <property type="term" value="F:NADP binding"/>
    <property type="evidence" value="ECO:0007669"/>
    <property type="project" value="InterPro"/>
</dbReference>
<dbReference type="GO" id="GO:0055129">
    <property type="term" value="P:L-proline biosynthetic process"/>
    <property type="evidence" value="ECO:0007669"/>
    <property type="project" value="UniProtKB-UniRule"/>
</dbReference>
<dbReference type="PANTHER" id="PTHR11063:SF8">
    <property type="entry name" value="DELTA-1-PYRROLINE-5-CARBOXYLATE SYNTHASE"/>
    <property type="match status" value="1"/>
</dbReference>
<keyword evidence="11" id="KW-1185">Reference proteome</keyword>
<dbReference type="InterPro" id="IPR016163">
    <property type="entry name" value="Ald_DH_C"/>
</dbReference>